<dbReference type="RefSeq" id="WP_157391858.1">
    <property type="nucleotide sequence ID" value="NZ_WRPP01000008.1"/>
</dbReference>
<dbReference type="PROSITE" id="PS50943">
    <property type="entry name" value="HTH_CROC1"/>
    <property type="match status" value="1"/>
</dbReference>
<organism evidence="2 3">
    <name type="scientific">Nocardia terrae</name>
    <dbReference type="NCBI Taxonomy" id="2675851"/>
    <lineage>
        <taxon>Bacteria</taxon>
        <taxon>Bacillati</taxon>
        <taxon>Actinomycetota</taxon>
        <taxon>Actinomycetes</taxon>
        <taxon>Mycobacteriales</taxon>
        <taxon>Nocardiaceae</taxon>
        <taxon>Nocardia</taxon>
    </lineage>
</organism>
<keyword evidence="3" id="KW-1185">Reference proteome</keyword>
<dbReference type="CDD" id="cd00093">
    <property type="entry name" value="HTH_XRE"/>
    <property type="match status" value="1"/>
</dbReference>
<dbReference type="Gene3D" id="1.10.260.40">
    <property type="entry name" value="lambda repressor-like DNA-binding domains"/>
    <property type="match status" value="1"/>
</dbReference>
<dbReference type="AlphaFoldDB" id="A0A7K1V755"/>
<evidence type="ECO:0000313" key="3">
    <source>
        <dbReference type="Proteomes" id="UP000466794"/>
    </source>
</evidence>
<dbReference type="InterPro" id="IPR010982">
    <property type="entry name" value="Lambda_DNA-bd_dom_sf"/>
</dbReference>
<proteinExistence type="predicted"/>
<dbReference type="SUPFAM" id="SSF47413">
    <property type="entry name" value="lambda repressor-like DNA-binding domains"/>
    <property type="match status" value="1"/>
</dbReference>
<sequence length="299" mass="34001">MSKNPTTIPRRQLGRQLRELRQAVGLSLADAARLIERGAGTLQRLEKGENPRIRQLDVEALCKLYGVPEEQTQQMKALALQADRRTRPVDDSHWWTRYEDLIPADFETYMSLEVAAERITMYQPDTVPGIIQTADYARALDRVFFSSDTVMELEQRVQVRIQRQAAITRRLSPVEVDLLIDEAVLRRVAGSPRVMAAQLRRLADTPPNVRVRVVPFRVGFPVGGHVGPFVMLEFPLDPSTGEPVEPTTIYVESYGTRLYFDSDTDVSRYRDAYVKIGRVALSETDSKHLLRSVAKEYES</sequence>
<dbReference type="EMBL" id="WRPP01000008">
    <property type="protein sequence ID" value="MVU82301.1"/>
    <property type="molecule type" value="Genomic_DNA"/>
</dbReference>
<dbReference type="Pfam" id="PF13560">
    <property type="entry name" value="HTH_31"/>
    <property type="match status" value="1"/>
</dbReference>
<feature type="domain" description="HTH cro/C1-type" evidence="1">
    <location>
        <begin position="17"/>
        <end position="71"/>
    </location>
</feature>
<dbReference type="InterPro" id="IPR001387">
    <property type="entry name" value="Cro/C1-type_HTH"/>
</dbReference>
<dbReference type="Proteomes" id="UP000466794">
    <property type="component" value="Unassembled WGS sequence"/>
</dbReference>
<protein>
    <submittedName>
        <fullName evidence="2">Helix-turn-helix domain-containing protein</fullName>
    </submittedName>
</protein>
<dbReference type="GO" id="GO:0003677">
    <property type="term" value="F:DNA binding"/>
    <property type="evidence" value="ECO:0007669"/>
    <property type="project" value="InterPro"/>
</dbReference>
<evidence type="ECO:0000259" key="1">
    <source>
        <dbReference type="PROSITE" id="PS50943"/>
    </source>
</evidence>
<dbReference type="SMART" id="SM00530">
    <property type="entry name" value="HTH_XRE"/>
    <property type="match status" value="1"/>
</dbReference>
<dbReference type="InterPro" id="IPR043917">
    <property type="entry name" value="DUF5753"/>
</dbReference>
<evidence type="ECO:0000313" key="2">
    <source>
        <dbReference type="EMBL" id="MVU82301.1"/>
    </source>
</evidence>
<comment type="caution">
    <text evidence="2">The sequence shown here is derived from an EMBL/GenBank/DDBJ whole genome shotgun (WGS) entry which is preliminary data.</text>
</comment>
<accession>A0A7K1V755</accession>
<reference evidence="2 3" key="1">
    <citation type="submission" date="2019-12" db="EMBL/GenBank/DDBJ databases">
        <title>Nocardia sp. nov. ET3-3 isolated from soil.</title>
        <authorList>
            <person name="Kanchanasin P."/>
            <person name="Tanasupawat S."/>
            <person name="Yuki M."/>
            <person name="Kudo T."/>
        </authorList>
    </citation>
    <scope>NUCLEOTIDE SEQUENCE [LARGE SCALE GENOMIC DNA]</scope>
    <source>
        <strain evidence="2 3">ET3-3</strain>
    </source>
</reference>
<name>A0A7K1V755_9NOCA</name>
<dbReference type="Pfam" id="PF19054">
    <property type="entry name" value="DUF5753"/>
    <property type="match status" value="1"/>
</dbReference>
<gene>
    <name evidence="2" type="ORF">GPX89_34330</name>
</gene>